<feature type="region of interest" description="Disordered" evidence="1">
    <location>
        <begin position="1"/>
        <end position="128"/>
    </location>
</feature>
<feature type="compositionally biased region" description="Polar residues" evidence="1">
    <location>
        <begin position="66"/>
        <end position="77"/>
    </location>
</feature>
<protein>
    <submittedName>
        <fullName evidence="2">Uncharacterized protein</fullName>
    </submittedName>
</protein>
<evidence type="ECO:0000313" key="3">
    <source>
        <dbReference type="Proteomes" id="UP000289152"/>
    </source>
</evidence>
<comment type="caution">
    <text evidence="2">The sequence shown here is derived from an EMBL/GenBank/DDBJ whole genome shotgun (WGS) entry which is preliminary data.</text>
</comment>
<accession>A0A4Q1BGC2</accession>
<dbReference type="EMBL" id="SDIL01000102">
    <property type="protein sequence ID" value="RXK36293.1"/>
    <property type="molecule type" value="Genomic_DNA"/>
</dbReference>
<keyword evidence="3" id="KW-1185">Reference proteome</keyword>
<organism evidence="2 3">
    <name type="scientific">Tremella mesenterica</name>
    <name type="common">Jelly fungus</name>
    <dbReference type="NCBI Taxonomy" id="5217"/>
    <lineage>
        <taxon>Eukaryota</taxon>
        <taxon>Fungi</taxon>
        <taxon>Dikarya</taxon>
        <taxon>Basidiomycota</taxon>
        <taxon>Agaricomycotina</taxon>
        <taxon>Tremellomycetes</taxon>
        <taxon>Tremellales</taxon>
        <taxon>Tremellaceae</taxon>
        <taxon>Tremella</taxon>
    </lineage>
</organism>
<feature type="compositionally biased region" description="Basic and acidic residues" evidence="1">
    <location>
        <begin position="80"/>
        <end position="91"/>
    </location>
</feature>
<name>A0A4Q1BGC2_TREME</name>
<dbReference type="Proteomes" id="UP000289152">
    <property type="component" value="Unassembled WGS sequence"/>
</dbReference>
<evidence type="ECO:0000256" key="1">
    <source>
        <dbReference type="SAM" id="MobiDB-lite"/>
    </source>
</evidence>
<sequence length="279" mass="30690">MTQAEDRTDLNTITPNTTGTDTTDLDPTTKFHTDFNATSLHDSRMPGHCEPGSGPAESMQPPPTHAPTSGTMPNHSARTVHFDDSDNDHPRHSQTSHGQPPTSAPSAASDTYVTAQSEAGETMTSKQDSSWWNYFTRSNDVSAPGPKQVPVGTTQGVPTSQAISGVTAEERPSKSWFKWFPGRREVSGPVTIQPSTNKPIRCQYGLTSIADQRFVPTTMEQKMLFGQAPRSYTFDLLDVYPSCMTHRGNRPADRLRRTLHRSVGRQLGPLLRRGTLRRG</sequence>
<dbReference type="InParanoid" id="A0A4Q1BGC2"/>
<dbReference type="AlphaFoldDB" id="A0A4Q1BGC2"/>
<evidence type="ECO:0000313" key="2">
    <source>
        <dbReference type="EMBL" id="RXK36293.1"/>
    </source>
</evidence>
<proteinExistence type="predicted"/>
<dbReference type="VEuPathDB" id="FungiDB:TREMEDRAFT_60147"/>
<gene>
    <name evidence="2" type="ORF">M231_06429</name>
</gene>
<reference evidence="2 3" key="1">
    <citation type="submission" date="2016-06" db="EMBL/GenBank/DDBJ databases">
        <title>Evolution of pathogenesis and genome organization in the Tremellales.</title>
        <authorList>
            <person name="Cuomo C."/>
            <person name="Litvintseva A."/>
            <person name="Heitman J."/>
            <person name="Chen Y."/>
            <person name="Sun S."/>
            <person name="Springer D."/>
            <person name="Dromer F."/>
            <person name="Young S."/>
            <person name="Zeng Q."/>
            <person name="Chapman S."/>
            <person name="Gujja S."/>
            <person name="Saif S."/>
            <person name="Birren B."/>
        </authorList>
    </citation>
    <scope>NUCLEOTIDE SEQUENCE [LARGE SCALE GENOMIC DNA]</scope>
    <source>
        <strain evidence="2 3">ATCC 28783</strain>
    </source>
</reference>
<feature type="compositionally biased region" description="Low complexity" evidence="1">
    <location>
        <begin position="10"/>
        <end position="26"/>
    </location>
</feature>
<feature type="compositionally biased region" description="Polar residues" evidence="1">
    <location>
        <begin position="93"/>
        <end position="128"/>
    </location>
</feature>